<dbReference type="Gene3D" id="1.10.730.10">
    <property type="entry name" value="Isoleucyl-tRNA Synthetase, Domain 1"/>
    <property type="match status" value="1"/>
</dbReference>
<feature type="domain" description="WHEP-TRS" evidence="14">
    <location>
        <begin position="863"/>
        <end position="911"/>
    </location>
</feature>
<dbReference type="EMBL" id="DS022308">
    <property type="protein sequence ID" value="OAJ42670.1"/>
    <property type="molecule type" value="Genomic_DNA"/>
</dbReference>
<reference evidence="15 16" key="1">
    <citation type="submission" date="2006-10" db="EMBL/GenBank/DDBJ databases">
        <title>The Genome Sequence of Batrachochytrium dendrobatidis JEL423.</title>
        <authorList>
            <consortium name="The Broad Institute Genome Sequencing Platform"/>
            <person name="Birren B."/>
            <person name="Lander E."/>
            <person name="Galagan J."/>
            <person name="Cuomo C."/>
            <person name="Devon K."/>
            <person name="Jaffe D."/>
            <person name="Butler J."/>
            <person name="Alvarez P."/>
            <person name="Gnerre S."/>
            <person name="Grabherr M."/>
            <person name="Kleber M."/>
            <person name="Mauceli E."/>
            <person name="Brockman W."/>
            <person name="Young S."/>
            <person name="LaButti K."/>
            <person name="Sykes S."/>
            <person name="DeCaprio D."/>
            <person name="Crawford M."/>
            <person name="Koehrsen M."/>
            <person name="Engels R."/>
            <person name="Montgomery P."/>
            <person name="Pearson M."/>
            <person name="Howarth C."/>
            <person name="Larson L."/>
            <person name="White J."/>
            <person name="O'Leary S."/>
            <person name="Kodira C."/>
            <person name="Zeng Q."/>
            <person name="Yandava C."/>
            <person name="Alvarado L."/>
            <person name="Longcore J."/>
            <person name="James T."/>
        </authorList>
    </citation>
    <scope>NUCLEOTIDE SEQUENCE [LARGE SCALE GENOMIC DNA]</scope>
    <source>
        <strain evidence="15 16">JEL423</strain>
    </source>
</reference>
<dbReference type="FunFam" id="2.20.28.20:FF:000001">
    <property type="entry name" value="Methionine--tRNA ligase"/>
    <property type="match status" value="1"/>
</dbReference>
<evidence type="ECO:0000256" key="5">
    <source>
        <dbReference type="ARBA" id="ARBA00022598"/>
    </source>
</evidence>
<dbReference type="PROSITE" id="PS51185">
    <property type="entry name" value="WHEP_TRS_2"/>
    <property type="match status" value="1"/>
</dbReference>
<feature type="region of interest" description="Disordered" evidence="13">
    <location>
        <begin position="818"/>
        <end position="852"/>
    </location>
</feature>
<dbReference type="InterPro" id="IPR000738">
    <property type="entry name" value="WHEP-TRS_dom"/>
</dbReference>
<evidence type="ECO:0000256" key="11">
    <source>
        <dbReference type="ARBA" id="ARBA00047364"/>
    </source>
</evidence>
<dbReference type="InterPro" id="IPR009080">
    <property type="entry name" value="tRNAsynth_Ia_anticodon-bd"/>
</dbReference>
<dbReference type="SMART" id="SM00991">
    <property type="entry name" value="WHEP-TRS"/>
    <property type="match status" value="1"/>
</dbReference>
<dbReference type="GO" id="GO:0017101">
    <property type="term" value="C:aminoacyl-tRNA synthetase multienzyme complex"/>
    <property type="evidence" value="ECO:0007669"/>
    <property type="project" value="TreeGrafter"/>
</dbReference>
<accession>A0A177WTE1</accession>
<dbReference type="CDD" id="cd07957">
    <property type="entry name" value="Anticodon_Ia_Met"/>
    <property type="match status" value="1"/>
</dbReference>
<dbReference type="VEuPathDB" id="FungiDB:BDEG_26096"/>
<evidence type="ECO:0000259" key="14">
    <source>
        <dbReference type="PROSITE" id="PS51185"/>
    </source>
</evidence>
<dbReference type="InterPro" id="IPR009068">
    <property type="entry name" value="uS15_NS1_RNA-bd_sf"/>
</dbReference>
<dbReference type="AlphaFoldDB" id="A0A177WTE1"/>
<dbReference type="Gene3D" id="3.40.50.620">
    <property type="entry name" value="HUPs"/>
    <property type="match status" value="1"/>
</dbReference>
<dbReference type="STRING" id="403673.A0A177WTE1"/>
<evidence type="ECO:0000256" key="1">
    <source>
        <dbReference type="ARBA" id="ARBA00004496"/>
    </source>
</evidence>
<proteinExistence type="inferred from homology"/>
<dbReference type="InterPro" id="IPR029038">
    <property type="entry name" value="MetRS_Zn"/>
</dbReference>
<dbReference type="SUPFAM" id="SSF47060">
    <property type="entry name" value="S15/NS1 RNA-binding domain"/>
    <property type="match status" value="1"/>
</dbReference>
<dbReference type="NCBIfam" id="TIGR00398">
    <property type="entry name" value="metG"/>
    <property type="match status" value="1"/>
</dbReference>
<dbReference type="OrthoDB" id="5844513at2759"/>
<organism evidence="15 16">
    <name type="scientific">Batrachochytrium dendrobatidis (strain JEL423)</name>
    <dbReference type="NCBI Taxonomy" id="403673"/>
    <lineage>
        <taxon>Eukaryota</taxon>
        <taxon>Fungi</taxon>
        <taxon>Fungi incertae sedis</taxon>
        <taxon>Chytridiomycota</taxon>
        <taxon>Chytridiomycota incertae sedis</taxon>
        <taxon>Chytridiomycetes</taxon>
        <taxon>Rhizophydiales</taxon>
        <taxon>Rhizophydiales incertae sedis</taxon>
        <taxon>Batrachochytrium</taxon>
    </lineage>
</organism>
<dbReference type="PANTHER" id="PTHR45765">
    <property type="entry name" value="METHIONINE--TRNA LIGASE"/>
    <property type="match status" value="1"/>
</dbReference>
<keyword evidence="6 12" id="KW-0547">Nucleotide-binding</keyword>
<evidence type="ECO:0000256" key="2">
    <source>
        <dbReference type="ARBA" id="ARBA00005594"/>
    </source>
</evidence>
<dbReference type="Pfam" id="PF00458">
    <property type="entry name" value="WHEP-TRS"/>
    <property type="match status" value="1"/>
</dbReference>
<dbReference type="GO" id="GO:0005524">
    <property type="term" value="F:ATP binding"/>
    <property type="evidence" value="ECO:0007669"/>
    <property type="project" value="UniProtKB-KW"/>
</dbReference>
<keyword evidence="8 12" id="KW-0648">Protein biosynthesis</keyword>
<comment type="catalytic activity">
    <reaction evidence="11">
        <text>tRNA(Met) + L-methionine + ATP = L-methionyl-tRNA(Met) + AMP + diphosphate</text>
        <dbReference type="Rhea" id="RHEA:13481"/>
        <dbReference type="Rhea" id="RHEA-COMP:9667"/>
        <dbReference type="Rhea" id="RHEA-COMP:9698"/>
        <dbReference type="ChEBI" id="CHEBI:30616"/>
        <dbReference type="ChEBI" id="CHEBI:33019"/>
        <dbReference type="ChEBI" id="CHEBI:57844"/>
        <dbReference type="ChEBI" id="CHEBI:78442"/>
        <dbReference type="ChEBI" id="CHEBI:78530"/>
        <dbReference type="ChEBI" id="CHEBI:456215"/>
        <dbReference type="EC" id="6.1.1.10"/>
    </reaction>
</comment>
<dbReference type="Proteomes" id="UP000077115">
    <property type="component" value="Unassembled WGS sequence"/>
</dbReference>
<dbReference type="InterPro" id="IPR014729">
    <property type="entry name" value="Rossmann-like_a/b/a_fold"/>
</dbReference>
<evidence type="ECO:0000256" key="8">
    <source>
        <dbReference type="ARBA" id="ARBA00022917"/>
    </source>
</evidence>
<dbReference type="InterPro" id="IPR033911">
    <property type="entry name" value="MetRS_core"/>
</dbReference>
<dbReference type="InterPro" id="IPR041872">
    <property type="entry name" value="Anticodon_Met"/>
</dbReference>
<evidence type="ECO:0000313" key="15">
    <source>
        <dbReference type="EMBL" id="OAJ42670.1"/>
    </source>
</evidence>
<dbReference type="InterPro" id="IPR015413">
    <property type="entry name" value="Methionyl/Leucyl_tRNA_Synth"/>
</dbReference>
<evidence type="ECO:0000256" key="9">
    <source>
        <dbReference type="ARBA" id="ARBA00023146"/>
    </source>
</evidence>
<dbReference type="PROSITE" id="PS00178">
    <property type="entry name" value="AA_TRNA_LIGASE_I"/>
    <property type="match status" value="1"/>
</dbReference>
<evidence type="ECO:0000256" key="4">
    <source>
        <dbReference type="ARBA" id="ARBA00022490"/>
    </source>
</evidence>
<comment type="subcellular location">
    <subcellularLocation>
        <location evidence="1">Cytoplasm</location>
    </subcellularLocation>
</comment>
<dbReference type="GO" id="GO:0017102">
    <property type="term" value="C:methionyl glutamyl tRNA synthetase complex"/>
    <property type="evidence" value="ECO:0007669"/>
    <property type="project" value="UniProtKB-ARBA"/>
</dbReference>
<dbReference type="InterPro" id="IPR014758">
    <property type="entry name" value="Met-tRNA_synth"/>
</dbReference>
<dbReference type="HAMAP" id="MF_00098">
    <property type="entry name" value="Met_tRNA_synth_type1"/>
    <property type="match status" value="1"/>
</dbReference>
<evidence type="ECO:0000256" key="7">
    <source>
        <dbReference type="ARBA" id="ARBA00022840"/>
    </source>
</evidence>
<evidence type="ECO:0000256" key="3">
    <source>
        <dbReference type="ARBA" id="ARBA00012838"/>
    </source>
</evidence>
<dbReference type="Gene3D" id="1.10.287.10">
    <property type="entry name" value="S15/NS1, RNA-binding"/>
    <property type="match status" value="1"/>
</dbReference>
<protein>
    <recommendedName>
        <fullName evidence="3">methionine--tRNA ligase</fullName>
        <ecNumber evidence="3">6.1.1.10</ecNumber>
    </recommendedName>
    <alternativeName>
        <fullName evidence="10">Methionyl-tRNA synthetase</fullName>
    </alternativeName>
</protein>
<evidence type="ECO:0000256" key="12">
    <source>
        <dbReference type="RuleBase" id="RU363039"/>
    </source>
</evidence>
<dbReference type="FunFam" id="1.10.730.10:FF:000037">
    <property type="entry name" value="Methionyl-tRNA synthetase"/>
    <property type="match status" value="1"/>
</dbReference>
<evidence type="ECO:0000313" key="16">
    <source>
        <dbReference type="Proteomes" id="UP000077115"/>
    </source>
</evidence>
<dbReference type="Pfam" id="PF19303">
    <property type="entry name" value="Anticodon_3"/>
    <property type="match status" value="1"/>
</dbReference>
<keyword evidence="7 12" id="KW-0067">ATP-binding</keyword>
<sequence>MSATKSIITATSQYQLLVDSNHSDAIRSSSALKLILALEIAGFPYSVVTASTPGNRIYQLIFTPFQAIASISWLTTIILSYSALPFHSKVSVLTPSGLVLGNPNTAVQHILLKFKPEDDVASATLDSIVEWDLHVLGAVITCSDLTTKAAHSALAAANIHLSNLANFQENSAASVVFFGTLFPMWSKLVALEEFVTKYSDLNKWFSTMQDCPQYKSAISAWKNATILGVDGKNTKEALSNSNLPAPKVNADVVIALDHHSRKISPKKNERNVLITSALPYVNNIPHLGNLIGSVLSADVYARYSRIRGENVLFICGTDEYGTATETKAIEEKLSCKQLCDKYFKFHDETYKWFQIDFDHFGRTITEQQTIITQDIYLKLEKNGHVMEDTVTQLYCNQHESFLADRFVEGTCPLCGYEDARGDQCDSCGKLLNAIELKNPRCKLDNAAPVARDSKHLFLNLTGQQEKLTEWFKKASSEGCWSANSQTITNSWLKEGLKPRCITRDLKWGTPVPKEGYENKVFYVWFDAPIGYFSITANYTKDWELWWKNPKDVKLYQFMGKDNVPFHTVIFPSTLLGTNENWTLLHHLSTTEYLQYESGKFSKSRGVGVFGNNVVDSGIPVEVWRYYLLSIRPESGDSYFSWNSFIAANNTELLANLGNFVNRLVKFINAKYDGVIPAYKTTGEPETKLISSVNTLLHQFIEALNDVKIRTGLRLFMDISARGNLYLQENRIDNSLFANSRERCDNVVAVAANLAYLISAVVYPYMPSTSEGILRQLNLPMRRITDTWNAEDITAGHKIGAAEYLFKRLDESLEEKLRQKYSGKQDPAAKTGTDSGTATGGSKSKKSKSAKAAVPASNVVKTPEMIAVETRIAEQGGIVRDLKTAKADPNVVKEAVDALLALKAQLAALTTA</sequence>
<dbReference type="GO" id="GO:0004825">
    <property type="term" value="F:methionine-tRNA ligase activity"/>
    <property type="evidence" value="ECO:0007669"/>
    <property type="project" value="UniProtKB-EC"/>
</dbReference>
<dbReference type="FunFam" id="1.10.287.10:FF:000037">
    <property type="entry name" value="Methionine-tRNA ligase"/>
    <property type="match status" value="1"/>
</dbReference>
<dbReference type="InterPro" id="IPR001412">
    <property type="entry name" value="aa-tRNA-synth_I_CS"/>
</dbReference>
<reference evidence="15 16" key="2">
    <citation type="submission" date="2016-05" db="EMBL/GenBank/DDBJ databases">
        <title>Lineage-specific infection strategies underlie the spectrum of fungal disease in amphibians.</title>
        <authorList>
            <person name="Cuomo C.A."/>
            <person name="Farrer R.A."/>
            <person name="James T."/>
            <person name="Longcore J."/>
            <person name="Birren B."/>
        </authorList>
    </citation>
    <scope>NUCLEOTIDE SEQUENCE [LARGE SCALE GENOMIC DNA]</scope>
    <source>
        <strain evidence="15 16">JEL423</strain>
    </source>
</reference>
<evidence type="ECO:0000256" key="6">
    <source>
        <dbReference type="ARBA" id="ARBA00022741"/>
    </source>
</evidence>
<keyword evidence="4" id="KW-0963">Cytoplasm</keyword>
<dbReference type="SUPFAM" id="SSF52374">
    <property type="entry name" value="Nucleotidylyl transferase"/>
    <property type="match status" value="1"/>
</dbReference>
<keyword evidence="5 12" id="KW-0436">Ligase</keyword>
<dbReference type="SUPFAM" id="SSF57770">
    <property type="entry name" value="Methionyl-tRNA synthetase (MetRS), Zn-domain"/>
    <property type="match status" value="1"/>
</dbReference>
<gene>
    <name evidence="15" type="ORF">BDEG_26096</name>
</gene>
<dbReference type="InterPro" id="IPR023458">
    <property type="entry name" value="Met-tRNA_ligase_1"/>
</dbReference>
<dbReference type="Pfam" id="PF09334">
    <property type="entry name" value="tRNA-synt_1g"/>
    <property type="match status" value="1"/>
</dbReference>
<dbReference type="SUPFAM" id="SSF47323">
    <property type="entry name" value="Anticodon-binding domain of a subclass of class I aminoacyl-tRNA synthetases"/>
    <property type="match status" value="1"/>
</dbReference>
<feature type="compositionally biased region" description="Low complexity" evidence="13">
    <location>
        <begin position="827"/>
        <end position="841"/>
    </location>
</feature>
<dbReference type="Gene3D" id="2.20.28.20">
    <property type="entry name" value="Methionyl-tRNA synthetase, Zn-domain"/>
    <property type="match status" value="1"/>
</dbReference>
<keyword evidence="9 12" id="KW-0030">Aminoacyl-tRNA synthetase</keyword>
<dbReference type="GO" id="GO:0005829">
    <property type="term" value="C:cytosol"/>
    <property type="evidence" value="ECO:0007669"/>
    <property type="project" value="TreeGrafter"/>
</dbReference>
<dbReference type="GO" id="GO:0036464">
    <property type="term" value="C:cytoplasmic ribonucleoprotein granule"/>
    <property type="evidence" value="ECO:0007669"/>
    <property type="project" value="UniProtKB-ARBA"/>
</dbReference>
<evidence type="ECO:0000256" key="13">
    <source>
        <dbReference type="SAM" id="MobiDB-lite"/>
    </source>
</evidence>
<dbReference type="eggNOG" id="KOG1247">
    <property type="taxonomic scope" value="Eukaryota"/>
</dbReference>
<dbReference type="PANTHER" id="PTHR45765:SF1">
    <property type="entry name" value="METHIONINE--TRNA LIGASE, CYTOPLASMIC"/>
    <property type="match status" value="1"/>
</dbReference>
<comment type="similarity">
    <text evidence="2 12">Belongs to the class-I aminoacyl-tRNA synthetase family.</text>
</comment>
<name>A0A177WTE1_BATDL</name>
<dbReference type="CDD" id="cd00814">
    <property type="entry name" value="MetRS_core"/>
    <property type="match status" value="1"/>
</dbReference>
<dbReference type="PRINTS" id="PR01041">
    <property type="entry name" value="TRNASYNTHMET"/>
</dbReference>
<evidence type="ECO:0000256" key="10">
    <source>
        <dbReference type="ARBA" id="ARBA00030904"/>
    </source>
</evidence>
<dbReference type="GO" id="GO:0006431">
    <property type="term" value="P:methionyl-tRNA aminoacylation"/>
    <property type="evidence" value="ECO:0007669"/>
    <property type="project" value="InterPro"/>
</dbReference>
<dbReference type="EC" id="6.1.1.10" evidence="3"/>